<evidence type="ECO:0000256" key="8">
    <source>
        <dbReference type="ARBA" id="ARBA00022432"/>
    </source>
</evidence>
<evidence type="ECO:0000256" key="11">
    <source>
        <dbReference type="ARBA" id="ARBA00022842"/>
    </source>
</evidence>
<evidence type="ECO:0000256" key="5">
    <source>
        <dbReference type="ARBA" id="ARBA00011820"/>
    </source>
</evidence>
<evidence type="ECO:0000256" key="2">
    <source>
        <dbReference type="ARBA" id="ARBA00001946"/>
    </source>
</evidence>
<dbReference type="AlphaFoldDB" id="A0A1F4UQE8"/>
<dbReference type="UniPathway" id="UPA00138"/>
<organism evidence="15 16">
    <name type="scientific">candidate division WWE3 bacterium RIFCSPHIGHO2_01_FULL_42_13</name>
    <dbReference type="NCBI Taxonomy" id="1802617"/>
    <lineage>
        <taxon>Bacteria</taxon>
        <taxon>Katanobacteria</taxon>
    </lineage>
</organism>
<keyword evidence="9" id="KW-0479">Metal-binding</keyword>
<evidence type="ECO:0000256" key="3">
    <source>
        <dbReference type="ARBA" id="ARBA00004742"/>
    </source>
</evidence>
<dbReference type="EMBL" id="MEVA01000016">
    <property type="protein sequence ID" value="OGC47136.1"/>
    <property type="molecule type" value="Genomic_DNA"/>
</dbReference>
<sequence>MCGKPQKERPVANSNLLTLTAIKADVGSRGGHTQPSEEMVAVCEEEMHNAVGETLLDCRVTTTGDDICMLMSHLPENGPSVNDLAWKALDRAGDIAKTQGLYGAKQDLLTSAPSGNVRGAGPGVASITFATDAPERPAETFMVVTADKCGPGIFNFLFGKVFTDPDMAAGLMLPNMLDGFTFTMIDMEHVEPGKNVDRVIRLDGGKELPKLKLLLRGEDEYGILAIHSNRYPHQQVASTSTDRLHSIAGVYKGKDDPVGLVRTQGIFPAPEELMSPFTVAPYVAGDARGSHNMPLMPVPINTAVTGVYCLPIVSAMAYSITPEGMFSEGVDMFDNPAWDSTRKKAQLKAMLMREQGSFGCAMLPYSQLEYAAYRKVMEDLNERFVTESR</sequence>
<comment type="caution">
    <text evidence="15">The sequence shown here is derived from an EMBL/GenBank/DDBJ whole genome shotgun (WGS) entry which is preliminary data.</text>
</comment>
<evidence type="ECO:0000256" key="1">
    <source>
        <dbReference type="ARBA" id="ARBA00001273"/>
    </source>
</evidence>
<dbReference type="Proteomes" id="UP000176608">
    <property type="component" value="Unassembled WGS sequence"/>
</dbReference>
<dbReference type="GO" id="GO:0042132">
    <property type="term" value="F:fructose 1,6-bisphosphate 1-phosphatase activity"/>
    <property type="evidence" value="ECO:0007669"/>
    <property type="project" value="UniProtKB-EC"/>
</dbReference>
<keyword evidence="8" id="KW-0312">Gluconeogenesis</keyword>
<dbReference type="GO" id="GO:0016829">
    <property type="term" value="F:lyase activity"/>
    <property type="evidence" value="ECO:0007669"/>
    <property type="project" value="UniProtKB-KW"/>
</dbReference>
<dbReference type="Pfam" id="PF01950">
    <property type="entry name" value="FBPase_3"/>
    <property type="match status" value="1"/>
</dbReference>
<gene>
    <name evidence="15" type="ORF">A2886_00620</name>
</gene>
<keyword evidence="12" id="KW-0456">Lyase</keyword>
<keyword evidence="11" id="KW-0460">Magnesium</keyword>
<dbReference type="PANTHER" id="PTHR38341">
    <property type="entry name" value="FRUCTOSE-1,6-BISPHOSPHATE ALDOLASE/PHOSPHATASE"/>
    <property type="match status" value="1"/>
</dbReference>
<comment type="subunit">
    <text evidence="5">Homooctamer; dimer of tetramers.</text>
</comment>
<evidence type="ECO:0000256" key="6">
    <source>
        <dbReference type="ARBA" id="ARBA00013093"/>
    </source>
</evidence>
<protein>
    <recommendedName>
        <fullName evidence="7">Fructose-1,6-bisphosphate aldolase/phosphatase</fullName>
        <ecNumber evidence="6">3.1.3.11</ecNumber>
    </recommendedName>
</protein>
<name>A0A1F4UQE8_UNCKA</name>
<keyword evidence="10" id="KW-0378">Hydrolase</keyword>
<evidence type="ECO:0000256" key="7">
    <source>
        <dbReference type="ARBA" id="ARBA00018635"/>
    </source>
</evidence>
<comment type="catalytic activity">
    <reaction evidence="1">
        <text>beta-D-fructose 1,6-bisphosphate + H2O = beta-D-fructose 6-phosphate + phosphate</text>
        <dbReference type="Rhea" id="RHEA:11064"/>
        <dbReference type="ChEBI" id="CHEBI:15377"/>
        <dbReference type="ChEBI" id="CHEBI:32966"/>
        <dbReference type="ChEBI" id="CHEBI:43474"/>
        <dbReference type="ChEBI" id="CHEBI:57634"/>
        <dbReference type="EC" id="3.1.3.11"/>
    </reaction>
</comment>
<dbReference type="InterPro" id="IPR036076">
    <property type="entry name" value="FBPase_V_sf"/>
</dbReference>
<comment type="similarity">
    <text evidence="4">Belongs to the FBP aldolase/phosphatase family.</text>
</comment>
<evidence type="ECO:0000256" key="9">
    <source>
        <dbReference type="ARBA" id="ARBA00022723"/>
    </source>
</evidence>
<keyword evidence="13" id="KW-0704">Schiff base</keyword>
<evidence type="ECO:0000256" key="13">
    <source>
        <dbReference type="ARBA" id="ARBA00023270"/>
    </source>
</evidence>
<dbReference type="GO" id="GO:0006094">
    <property type="term" value="P:gluconeogenesis"/>
    <property type="evidence" value="ECO:0007669"/>
    <property type="project" value="UniProtKB-UniPathway"/>
</dbReference>
<dbReference type="InterPro" id="IPR002803">
    <property type="entry name" value="FBPase_V"/>
</dbReference>
<dbReference type="EC" id="3.1.3.11" evidence="6"/>
<evidence type="ECO:0000256" key="12">
    <source>
        <dbReference type="ARBA" id="ARBA00023239"/>
    </source>
</evidence>
<dbReference type="STRING" id="1802617.A2886_00620"/>
<keyword evidence="14" id="KW-0119">Carbohydrate metabolism</keyword>
<comment type="pathway">
    <text evidence="3">Carbohydrate biosynthesis; gluconeogenesis.</text>
</comment>
<dbReference type="SUPFAM" id="SSF111249">
    <property type="entry name" value="Sulfolobus fructose-1,6-bisphosphatase-like"/>
    <property type="match status" value="1"/>
</dbReference>
<reference evidence="15 16" key="1">
    <citation type="journal article" date="2016" name="Nat. Commun.">
        <title>Thousands of microbial genomes shed light on interconnected biogeochemical processes in an aquifer system.</title>
        <authorList>
            <person name="Anantharaman K."/>
            <person name="Brown C.T."/>
            <person name="Hug L.A."/>
            <person name="Sharon I."/>
            <person name="Castelle C.J."/>
            <person name="Probst A.J."/>
            <person name="Thomas B.C."/>
            <person name="Singh A."/>
            <person name="Wilkins M.J."/>
            <person name="Karaoz U."/>
            <person name="Brodie E.L."/>
            <person name="Williams K.H."/>
            <person name="Hubbard S.S."/>
            <person name="Banfield J.F."/>
        </authorList>
    </citation>
    <scope>NUCLEOTIDE SEQUENCE [LARGE SCALE GENOMIC DNA]</scope>
</reference>
<comment type="cofactor">
    <cofactor evidence="2">
        <name>Mg(2+)</name>
        <dbReference type="ChEBI" id="CHEBI:18420"/>
    </cofactor>
</comment>
<evidence type="ECO:0000256" key="4">
    <source>
        <dbReference type="ARBA" id="ARBA00010693"/>
    </source>
</evidence>
<dbReference type="GO" id="GO:0046872">
    <property type="term" value="F:metal ion binding"/>
    <property type="evidence" value="ECO:0007669"/>
    <property type="project" value="UniProtKB-KW"/>
</dbReference>
<evidence type="ECO:0000256" key="10">
    <source>
        <dbReference type="ARBA" id="ARBA00022801"/>
    </source>
</evidence>
<evidence type="ECO:0000313" key="16">
    <source>
        <dbReference type="Proteomes" id="UP000176608"/>
    </source>
</evidence>
<accession>A0A1F4UQE8</accession>
<dbReference type="PANTHER" id="PTHR38341:SF1">
    <property type="entry name" value="FRUCTOSE-1,6-BISPHOSPHATE ALDOLASE_PHOSPHATASE"/>
    <property type="match status" value="1"/>
</dbReference>
<proteinExistence type="inferred from homology"/>
<evidence type="ECO:0000256" key="14">
    <source>
        <dbReference type="ARBA" id="ARBA00023277"/>
    </source>
</evidence>
<evidence type="ECO:0000313" key="15">
    <source>
        <dbReference type="EMBL" id="OGC47136.1"/>
    </source>
</evidence>